<evidence type="ECO:0000313" key="6">
    <source>
        <dbReference type="EMBL" id="RXW11635.1"/>
    </source>
</evidence>
<dbReference type="GO" id="GO:0005506">
    <property type="term" value="F:iron ion binding"/>
    <property type="evidence" value="ECO:0007669"/>
    <property type="project" value="InterPro"/>
</dbReference>
<gene>
    <name evidence="6" type="ORF">EST38_g14219</name>
</gene>
<dbReference type="SUPFAM" id="SSF48264">
    <property type="entry name" value="Cytochrome P450"/>
    <property type="match status" value="1"/>
</dbReference>
<dbReference type="STRING" id="2316362.A0A4Q2D0I5"/>
<feature type="non-terminal residue" evidence="6">
    <location>
        <position position="1"/>
    </location>
</feature>
<protein>
    <submittedName>
        <fullName evidence="6">Uncharacterized protein</fullName>
    </submittedName>
</protein>
<evidence type="ECO:0000256" key="1">
    <source>
        <dbReference type="ARBA" id="ARBA00001971"/>
    </source>
</evidence>
<dbReference type="AlphaFoldDB" id="A0A4Q2D0I5"/>
<reference evidence="6 7" key="1">
    <citation type="submission" date="2019-01" db="EMBL/GenBank/DDBJ databases">
        <title>Draft genome sequence of Psathyrella aberdarensis IHI B618.</title>
        <authorList>
            <person name="Buettner E."/>
            <person name="Kellner H."/>
        </authorList>
    </citation>
    <scope>NUCLEOTIDE SEQUENCE [LARGE SCALE GENOMIC DNA]</scope>
    <source>
        <strain evidence="6 7">IHI B618</strain>
    </source>
</reference>
<comment type="similarity">
    <text evidence="2">Belongs to the cytochrome P450 family.</text>
</comment>
<dbReference type="Gene3D" id="1.10.630.10">
    <property type="entry name" value="Cytochrome P450"/>
    <property type="match status" value="1"/>
</dbReference>
<organism evidence="6 7">
    <name type="scientific">Candolleomyces aberdarensis</name>
    <dbReference type="NCBI Taxonomy" id="2316362"/>
    <lineage>
        <taxon>Eukaryota</taxon>
        <taxon>Fungi</taxon>
        <taxon>Dikarya</taxon>
        <taxon>Basidiomycota</taxon>
        <taxon>Agaricomycotina</taxon>
        <taxon>Agaricomycetes</taxon>
        <taxon>Agaricomycetidae</taxon>
        <taxon>Agaricales</taxon>
        <taxon>Agaricineae</taxon>
        <taxon>Psathyrellaceae</taxon>
        <taxon>Candolleomyces</taxon>
    </lineage>
</organism>
<comment type="caution">
    <text evidence="6">The sequence shown here is derived from an EMBL/GenBank/DDBJ whole genome shotgun (WGS) entry which is preliminary data.</text>
</comment>
<sequence length="250" mass="27443">PGRFFAVNEVKAMMAHILLNYDIKLPGDSKEIPRGKYFAGARTPAPNAEIMFRKRKLFFSTCFVGIIASNYERVSLYVANLKAALRKGVLLQAAEDSALVQAMHERFNVEGTSSSSEAANPDSEKPVQVILSRLDSIVARLEATERLVGAEKTQFPISILTLRESNDADSTELSTLDLMKRTGLALPEAALTSVLQLYTRVGDSAAADRFVEAFLTSPATEDQRHFHIQAHLKATPKDLLPTSALDLIHS</sequence>
<dbReference type="PANTHER" id="PTHR46206">
    <property type="entry name" value="CYTOCHROME P450"/>
    <property type="match status" value="1"/>
</dbReference>
<dbReference type="OrthoDB" id="5588846at2759"/>
<dbReference type="InterPro" id="IPR036396">
    <property type="entry name" value="Cyt_P450_sf"/>
</dbReference>
<accession>A0A4Q2D0I5</accession>
<keyword evidence="7" id="KW-1185">Reference proteome</keyword>
<evidence type="ECO:0000256" key="3">
    <source>
        <dbReference type="ARBA" id="ARBA00022723"/>
    </source>
</evidence>
<dbReference type="Proteomes" id="UP000290288">
    <property type="component" value="Unassembled WGS sequence"/>
</dbReference>
<evidence type="ECO:0000256" key="2">
    <source>
        <dbReference type="ARBA" id="ARBA00010617"/>
    </source>
</evidence>
<comment type="cofactor">
    <cofactor evidence="1">
        <name>heme</name>
        <dbReference type="ChEBI" id="CHEBI:30413"/>
    </cofactor>
</comment>
<evidence type="ECO:0000256" key="4">
    <source>
        <dbReference type="ARBA" id="ARBA00023002"/>
    </source>
</evidence>
<evidence type="ECO:0000313" key="7">
    <source>
        <dbReference type="Proteomes" id="UP000290288"/>
    </source>
</evidence>
<proteinExistence type="inferred from homology"/>
<keyword evidence="5" id="KW-0408">Iron</keyword>
<keyword evidence="3" id="KW-0479">Metal-binding</keyword>
<dbReference type="GO" id="GO:0020037">
    <property type="term" value="F:heme binding"/>
    <property type="evidence" value="ECO:0007669"/>
    <property type="project" value="InterPro"/>
</dbReference>
<dbReference type="GO" id="GO:0004497">
    <property type="term" value="F:monooxygenase activity"/>
    <property type="evidence" value="ECO:0007669"/>
    <property type="project" value="InterPro"/>
</dbReference>
<evidence type="ECO:0000256" key="5">
    <source>
        <dbReference type="ARBA" id="ARBA00023004"/>
    </source>
</evidence>
<dbReference type="EMBL" id="SDEE01001732">
    <property type="protein sequence ID" value="RXW11635.1"/>
    <property type="molecule type" value="Genomic_DNA"/>
</dbReference>
<dbReference type="GO" id="GO:0016705">
    <property type="term" value="F:oxidoreductase activity, acting on paired donors, with incorporation or reduction of molecular oxygen"/>
    <property type="evidence" value="ECO:0007669"/>
    <property type="project" value="InterPro"/>
</dbReference>
<keyword evidence="4" id="KW-0560">Oxidoreductase</keyword>
<name>A0A4Q2D0I5_9AGAR</name>